<feature type="transmembrane region" description="Helical" evidence="3">
    <location>
        <begin position="490"/>
        <end position="511"/>
    </location>
</feature>
<gene>
    <name evidence="6" type="primary">ccsA</name>
    <name evidence="6" type="ORF">KK083_28655</name>
</gene>
<evidence type="ECO:0000259" key="5">
    <source>
        <dbReference type="Pfam" id="PF16327"/>
    </source>
</evidence>
<dbReference type="InterPro" id="IPR032523">
    <property type="entry name" value="CcmF_C"/>
</dbReference>
<protein>
    <submittedName>
        <fullName evidence="6">Cytochrome c biogenesis protein CcsA</fullName>
    </submittedName>
</protein>
<dbReference type="InterPro" id="IPR002541">
    <property type="entry name" value="Cyt_c_assembly"/>
</dbReference>
<feature type="transmembrane region" description="Helical" evidence="3">
    <location>
        <begin position="236"/>
        <end position="255"/>
    </location>
</feature>
<feature type="transmembrane region" description="Helical" evidence="3">
    <location>
        <begin position="461"/>
        <end position="484"/>
    </location>
</feature>
<keyword evidence="2" id="KW-0201">Cytochrome c-type biogenesis</keyword>
<evidence type="ECO:0000256" key="3">
    <source>
        <dbReference type="SAM" id="Phobius"/>
    </source>
</evidence>
<dbReference type="EMBL" id="JAHESF010000051">
    <property type="protein sequence ID" value="MBT1700897.1"/>
    <property type="molecule type" value="Genomic_DNA"/>
</dbReference>
<dbReference type="PANTHER" id="PTHR43653:SF1">
    <property type="entry name" value="CYTOCHROME C-TYPE BIOGENESIS PROTEIN CCMF"/>
    <property type="match status" value="1"/>
</dbReference>
<feature type="transmembrane region" description="Helical" evidence="3">
    <location>
        <begin position="204"/>
        <end position="224"/>
    </location>
</feature>
<feature type="domain" description="Cytochrome c assembly protein" evidence="4">
    <location>
        <begin position="102"/>
        <end position="322"/>
    </location>
</feature>
<keyword evidence="3" id="KW-1133">Transmembrane helix</keyword>
<accession>A0AAP2GSS6</accession>
<feature type="transmembrane region" description="Helical" evidence="3">
    <location>
        <begin position="275"/>
        <end position="292"/>
    </location>
</feature>
<comment type="similarity">
    <text evidence="1">Belongs to the CcmF/CycK/Ccl1/NrfE/CcsA family.</text>
</comment>
<organism evidence="6 7">
    <name type="scientific">Chryseosolibacter histidini</name>
    <dbReference type="NCBI Taxonomy" id="2782349"/>
    <lineage>
        <taxon>Bacteria</taxon>
        <taxon>Pseudomonadati</taxon>
        <taxon>Bacteroidota</taxon>
        <taxon>Cytophagia</taxon>
        <taxon>Cytophagales</taxon>
        <taxon>Chryseotaleaceae</taxon>
        <taxon>Chryseosolibacter</taxon>
    </lineage>
</organism>
<dbReference type="RefSeq" id="WP_254169585.1">
    <property type="nucleotide sequence ID" value="NZ_JAHESF010000051.1"/>
</dbReference>
<feature type="transmembrane region" description="Helical" evidence="3">
    <location>
        <begin position="815"/>
        <end position="835"/>
    </location>
</feature>
<name>A0AAP2GSS6_9BACT</name>
<evidence type="ECO:0000256" key="2">
    <source>
        <dbReference type="ARBA" id="ARBA00022748"/>
    </source>
</evidence>
<keyword evidence="7" id="KW-1185">Reference proteome</keyword>
<dbReference type="PRINTS" id="PR01410">
    <property type="entry name" value="CCBIOGENESIS"/>
</dbReference>
<dbReference type="GO" id="GO:0015232">
    <property type="term" value="F:heme transmembrane transporter activity"/>
    <property type="evidence" value="ECO:0007669"/>
    <property type="project" value="InterPro"/>
</dbReference>
<dbReference type="InterPro" id="IPR003567">
    <property type="entry name" value="Cyt_c_biogenesis"/>
</dbReference>
<reference evidence="6 7" key="1">
    <citation type="submission" date="2021-05" db="EMBL/GenBank/DDBJ databases">
        <title>A Polyphasic approach of four new species of the genus Ohtaekwangia: Ohtaekwangia histidinii sp. nov., Ohtaekwangia cretensis sp. nov., Ohtaekwangia indiensis sp. nov., Ohtaekwangia reichenbachii sp. nov. from diverse environment.</title>
        <authorList>
            <person name="Octaviana S."/>
        </authorList>
    </citation>
    <scope>NUCLEOTIDE SEQUENCE [LARGE SCALE GENOMIC DNA]</scope>
    <source>
        <strain evidence="6 7">PWU4</strain>
    </source>
</reference>
<evidence type="ECO:0000256" key="1">
    <source>
        <dbReference type="ARBA" id="ARBA00009186"/>
    </source>
</evidence>
<feature type="transmembrane region" description="Helical" evidence="3">
    <location>
        <begin position="523"/>
        <end position="543"/>
    </location>
</feature>
<dbReference type="Proteomes" id="UP001319200">
    <property type="component" value="Unassembled WGS sequence"/>
</dbReference>
<evidence type="ECO:0000313" key="7">
    <source>
        <dbReference type="Proteomes" id="UP001319200"/>
    </source>
</evidence>
<evidence type="ECO:0000259" key="4">
    <source>
        <dbReference type="Pfam" id="PF01578"/>
    </source>
</evidence>
<dbReference type="Pfam" id="PF01578">
    <property type="entry name" value="Cytochrom_C_asm"/>
    <property type="match status" value="1"/>
</dbReference>
<feature type="transmembrane region" description="Helical" evidence="3">
    <location>
        <begin position="49"/>
        <end position="70"/>
    </location>
</feature>
<feature type="transmembrane region" description="Helical" evidence="3">
    <location>
        <begin position="378"/>
        <end position="396"/>
    </location>
</feature>
<feature type="transmembrane region" description="Helical" evidence="3">
    <location>
        <begin position="132"/>
        <end position="152"/>
    </location>
</feature>
<feature type="transmembrane region" description="Helical" evidence="3">
    <location>
        <begin position="429"/>
        <end position="449"/>
    </location>
</feature>
<comment type="caution">
    <text evidence="6">The sequence shown here is derived from an EMBL/GenBank/DDBJ whole genome shotgun (WGS) entry which is preliminary data.</text>
</comment>
<proteinExistence type="inferred from homology"/>
<sequence>MMHYFVGDLGHLFVITSFIAAIASAFSYFRSTGAASLDLKDQWRKNGAVAFYVHATAVLGICVTLFIIIYNHYFEYHYAYSHSDRNLPLHYLISTFWNGQEGSFLLWMFWQAALGLVLIFTNRFWEAPVMTVFGLVQAFLASMILGVVIPGLDFRIGSSPFILLREVMQNAPIFVSNPEFIPNDGTGLNPLLQNYWMVIHPPTLFLGFASTLVPFSFCLAGLWLKKYREWVRPALPWALFGGAVLGLGILMGGYWAYETLNFGGYWNWDPVENGIYVPWLILVASIHTMITYKNSETALKASIILVIAVFVLVLYATFLTRSGVLGDSSVHSFTDLGLSGQLLVYLGFFLFGAIILSIVRWKEIPSSDKEVSTYSREFWIFVGTLVICLMGFQVLLPTSIPAWNKFVGFLGFSSNMAPPADQIYFYTKFQLWFAVAIALLSAVGQFFWWKKMDVRQLGKELLMPFIITLVAFVVILQVMVSFYSSEAINARYLIILFSALFTVIANGKILLSLLKSSPGLSGGAVAHIGVGMMLIGMMFSSGYSKVVSLNNTGLLYSREASEEYNRENLLLFINEPRTMAGYKIEFKGERLEPRWKSGYLNPNDVEFIEDPYRVVAKRDIQYNGRKLFNAKDTIEIFPENKYYEVQLVSQGGGKHTLYPRIQDNPTMGVAASPDIKRDLSKDLYAHIVDLNDPEKAEWSKTEEIKVAALQEFFANDYVAVLEKVERIFSIGNTKLDSADVAVKALIRVKGEYEEYLAEPIFIIRNRMVGRIPDEIKDLGVRLTLMNIHPETGQFSIGIDTRQKDWIVLKAFEKPLINVLWIGTLVLMIGFGIAIVRRSREFKKMKEKGLE</sequence>
<dbReference type="GO" id="GO:0016020">
    <property type="term" value="C:membrane"/>
    <property type="evidence" value="ECO:0007669"/>
    <property type="project" value="InterPro"/>
</dbReference>
<feature type="transmembrane region" description="Helical" evidence="3">
    <location>
        <begin position="12"/>
        <end position="29"/>
    </location>
</feature>
<dbReference type="Pfam" id="PF16327">
    <property type="entry name" value="CcmF_C"/>
    <property type="match status" value="1"/>
</dbReference>
<keyword evidence="3" id="KW-0812">Transmembrane</keyword>
<feature type="transmembrane region" description="Helical" evidence="3">
    <location>
        <begin position="104"/>
        <end position="125"/>
    </location>
</feature>
<feature type="domain" description="Cytochrome c-type biogenesis protein CcmF C-terminal" evidence="5">
    <location>
        <begin position="343"/>
        <end position="545"/>
    </location>
</feature>
<feature type="transmembrane region" description="Helical" evidence="3">
    <location>
        <begin position="338"/>
        <end position="358"/>
    </location>
</feature>
<dbReference type="PANTHER" id="PTHR43653">
    <property type="entry name" value="CYTOCHROME C ASSEMBLY PROTEIN-RELATED"/>
    <property type="match status" value="1"/>
</dbReference>
<evidence type="ECO:0000313" key="6">
    <source>
        <dbReference type="EMBL" id="MBT1700897.1"/>
    </source>
</evidence>
<dbReference type="GO" id="GO:0020037">
    <property type="term" value="F:heme binding"/>
    <property type="evidence" value="ECO:0007669"/>
    <property type="project" value="InterPro"/>
</dbReference>
<keyword evidence="3" id="KW-0472">Membrane</keyword>
<dbReference type="AlphaFoldDB" id="A0AAP2GSS6"/>
<feature type="transmembrane region" description="Helical" evidence="3">
    <location>
        <begin position="299"/>
        <end position="318"/>
    </location>
</feature>
<dbReference type="GO" id="GO:0017004">
    <property type="term" value="P:cytochrome complex assembly"/>
    <property type="evidence" value="ECO:0007669"/>
    <property type="project" value="UniProtKB-KW"/>
</dbReference>